<name>A0A369Q728_9SPHN</name>
<proteinExistence type="predicted"/>
<dbReference type="RefSeq" id="WP_115366782.1">
    <property type="nucleotide sequence ID" value="NZ_QBKA01000002.1"/>
</dbReference>
<gene>
    <name evidence="2" type="ORF">HME9302_01878</name>
</gene>
<evidence type="ECO:0000313" key="3">
    <source>
        <dbReference type="Proteomes" id="UP000253727"/>
    </source>
</evidence>
<dbReference type="AlphaFoldDB" id="A0A369Q728"/>
<evidence type="ECO:0000313" key="2">
    <source>
        <dbReference type="EMBL" id="RDC60663.1"/>
    </source>
</evidence>
<keyword evidence="3" id="KW-1185">Reference proteome</keyword>
<feature type="region of interest" description="Disordered" evidence="1">
    <location>
        <begin position="1"/>
        <end position="42"/>
    </location>
</feature>
<reference evidence="2 3" key="1">
    <citation type="submission" date="2018-04" db="EMBL/GenBank/DDBJ databases">
        <title>Altererythrobacter sp. HME9302 genome sequencing and assembly.</title>
        <authorList>
            <person name="Kang H."/>
            <person name="Kim H."/>
            <person name="Joh K."/>
        </authorList>
    </citation>
    <scope>NUCLEOTIDE SEQUENCE [LARGE SCALE GENOMIC DNA]</scope>
    <source>
        <strain evidence="2 3">HME9302</strain>
    </source>
</reference>
<comment type="caution">
    <text evidence="2">The sequence shown here is derived from an EMBL/GenBank/DDBJ whole genome shotgun (WGS) entry which is preliminary data.</text>
</comment>
<sequence>MAKKSKPEKEHITDKMAAAIDGNSSRAPSSETREIAGPSPNPATNLILYDIALRGIGRLTRHTLQKGLLRRSFDAKLAKDIVENRSMLSTLASYGVTKIATRSIPGAVLVSTGMVAKTLFDRSQSRRSAKRAGLKQLDKQAEE</sequence>
<evidence type="ECO:0000256" key="1">
    <source>
        <dbReference type="SAM" id="MobiDB-lite"/>
    </source>
</evidence>
<organism evidence="2 3">
    <name type="scientific">Alteripontixanthobacter maritimus</name>
    <dbReference type="NCBI Taxonomy" id="2161824"/>
    <lineage>
        <taxon>Bacteria</taxon>
        <taxon>Pseudomonadati</taxon>
        <taxon>Pseudomonadota</taxon>
        <taxon>Alphaproteobacteria</taxon>
        <taxon>Sphingomonadales</taxon>
        <taxon>Erythrobacteraceae</taxon>
        <taxon>Alteripontixanthobacter</taxon>
    </lineage>
</organism>
<feature type="compositionally biased region" description="Basic and acidic residues" evidence="1">
    <location>
        <begin position="1"/>
        <end position="14"/>
    </location>
</feature>
<accession>A0A369Q728</accession>
<dbReference type="OrthoDB" id="7391946at2"/>
<protein>
    <submittedName>
        <fullName evidence="2">Uncharacterized protein</fullName>
    </submittedName>
</protein>
<dbReference type="Proteomes" id="UP000253727">
    <property type="component" value="Unassembled WGS sequence"/>
</dbReference>
<dbReference type="EMBL" id="QBKA01000002">
    <property type="protein sequence ID" value="RDC60663.1"/>
    <property type="molecule type" value="Genomic_DNA"/>
</dbReference>